<evidence type="ECO:0000313" key="2">
    <source>
        <dbReference type="EMBL" id="SMR41531.1"/>
    </source>
</evidence>
<dbReference type="Proteomes" id="UP000245764">
    <property type="component" value="Chromosome 1"/>
</dbReference>
<reference evidence="3" key="1">
    <citation type="submission" date="2017-05" db="EMBL/GenBank/DDBJ databases">
        <authorList>
            <person name="Song R."/>
            <person name="Chenine A.L."/>
            <person name="Ruprecht R.M."/>
        </authorList>
    </citation>
    <scope>NUCLEOTIDE SEQUENCE [LARGE SCALE GENOMIC DNA]</scope>
</reference>
<protein>
    <submittedName>
        <fullName evidence="2">Uncharacterized protein</fullName>
    </submittedName>
</protein>
<dbReference type="InterPro" id="IPR029071">
    <property type="entry name" value="Ubiquitin-like_domsf"/>
</dbReference>
<dbReference type="SUPFAM" id="SSF54236">
    <property type="entry name" value="Ubiquitin-like"/>
    <property type="match status" value="1"/>
</dbReference>
<sequence length="259" mass="29256">MARRISREQAVEYYYGEEDFTITVRKLDGKVITLKVNRRTTVQSAKFIIMRNDFIPPAQPRSHGAPREPKDNSSVMSDSDEESFIISSKAFALNAELWNELVKESIAIDCQVAMYPGKLIIEMKDELITETKDELIIETTQVQLNHKAMECDESLSPEPEDNSSIISDSDSESYVEPTLVGEVTIDADGDAVICAELGHEEKRFIISSKAFSQVSERCSKLYKDSITIDCQIATYPGKVIIEVKDDEWITLELVLRIAY</sequence>
<dbReference type="AlphaFoldDB" id="A0A2H1FJN8"/>
<accession>A0A2H1FJN8</accession>
<evidence type="ECO:0000313" key="3">
    <source>
        <dbReference type="Proteomes" id="UP000245764"/>
    </source>
</evidence>
<gene>
    <name evidence="2" type="ORF">ZT1E4_G309</name>
</gene>
<dbReference type="EMBL" id="LT854253">
    <property type="protein sequence ID" value="SMR41531.1"/>
    <property type="molecule type" value="Genomic_DNA"/>
</dbReference>
<organism evidence="2 3">
    <name type="scientific">Zymoseptoria tritici ST99CH_1E4</name>
    <dbReference type="NCBI Taxonomy" id="1276532"/>
    <lineage>
        <taxon>Eukaryota</taxon>
        <taxon>Fungi</taxon>
        <taxon>Dikarya</taxon>
        <taxon>Ascomycota</taxon>
        <taxon>Pezizomycotina</taxon>
        <taxon>Dothideomycetes</taxon>
        <taxon>Dothideomycetidae</taxon>
        <taxon>Mycosphaerellales</taxon>
        <taxon>Mycosphaerellaceae</taxon>
        <taxon>Zymoseptoria</taxon>
    </lineage>
</organism>
<name>A0A2H1FJN8_ZYMTR</name>
<evidence type="ECO:0000256" key="1">
    <source>
        <dbReference type="SAM" id="MobiDB-lite"/>
    </source>
</evidence>
<proteinExistence type="predicted"/>
<dbReference type="Gene3D" id="3.10.20.90">
    <property type="entry name" value="Phosphatidylinositol 3-kinase Catalytic Subunit, Chain A, domain 1"/>
    <property type="match status" value="1"/>
</dbReference>
<feature type="region of interest" description="Disordered" evidence="1">
    <location>
        <begin position="57"/>
        <end position="79"/>
    </location>
</feature>